<gene>
    <name evidence="2" type="ORF">NP233_g7923</name>
</gene>
<dbReference type="EMBL" id="JANIEX010000609">
    <property type="protein sequence ID" value="KAJ3565004.1"/>
    <property type="molecule type" value="Genomic_DNA"/>
</dbReference>
<dbReference type="Proteomes" id="UP001213000">
    <property type="component" value="Unassembled WGS sequence"/>
</dbReference>
<organism evidence="2 3">
    <name type="scientific">Leucocoprinus birnbaumii</name>
    <dbReference type="NCBI Taxonomy" id="56174"/>
    <lineage>
        <taxon>Eukaryota</taxon>
        <taxon>Fungi</taxon>
        <taxon>Dikarya</taxon>
        <taxon>Basidiomycota</taxon>
        <taxon>Agaricomycotina</taxon>
        <taxon>Agaricomycetes</taxon>
        <taxon>Agaricomycetidae</taxon>
        <taxon>Agaricales</taxon>
        <taxon>Agaricineae</taxon>
        <taxon>Agaricaceae</taxon>
        <taxon>Leucocoprinus</taxon>
    </lineage>
</organism>
<evidence type="ECO:0000313" key="3">
    <source>
        <dbReference type="Proteomes" id="UP001213000"/>
    </source>
</evidence>
<name>A0AAD5VPZ4_9AGAR</name>
<accession>A0AAD5VPZ4</accession>
<feature type="compositionally biased region" description="Pro residues" evidence="1">
    <location>
        <begin position="228"/>
        <end position="238"/>
    </location>
</feature>
<proteinExistence type="predicted"/>
<comment type="caution">
    <text evidence="2">The sequence shown here is derived from an EMBL/GenBank/DDBJ whole genome shotgun (WGS) entry which is preliminary data.</text>
</comment>
<keyword evidence="3" id="KW-1185">Reference proteome</keyword>
<dbReference type="AlphaFoldDB" id="A0AAD5VPZ4"/>
<evidence type="ECO:0000256" key="1">
    <source>
        <dbReference type="SAM" id="MobiDB-lite"/>
    </source>
</evidence>
<evidence type="ECO:0000313" key="2">
    <source>
        <dbReference type="EMBL" id="KAJ3565004.1"/>
    </source>
</evidence>
<sequence length="401" mass="46429">MSAAYKTVEDEPDSLFLFAADKRSFRIGSLDVKTFSLSRDFIERYTIRRMIHELIDGSGSSKTPRTPITKRNIEWLVKQYIRQIVPKDKNIRYIYNPWSAGIVTNDQGAQTLTKPRHSRPVHKAEIRKIFAKHCEWILADQIAALRSPNARYLDIPQWYKFVQECRVVNPPAVGGRSDIASSLTRFGGKREDWQKRIDNALATPLHWQQERELQKASRKALPRVTPSAQPPLHQPRPIQPLTRHSPVVPSSKFQYDSDFSEASTPPLSDSESEVADQRLLEKIPWYCRVPPELESHHLWRCPGCRVYQIDLLHLDDDELEEIPEQFAKTLRSIRSKADDVPKSDEVLVAFGHLVHQHYERHLRELGVQIVDEDGDVSVRKWPEERTRRKSRRLNTRSASAA</sequence>
<reference evidence="2" key="1">
    <citation type="submission" date="2022-07" db="EMBL/GenBank/DDBJ databases">
        <title>Genome Sequence of Leucocoprinus birnbaumii.</title>
        <authorList>
            <person name="Buettner E."/>
        </authorList>
    </citation>
    <scope>NUCLEOTIDE SEQUENCE</scope>
    <source>
        <strain evidence="2">VT141</strain>
    </source>
</reference>
<feature type="region of interest" description="Disordered" evidence="1">
    <location>
        <begin position="216"/>
        <end position="247"/>
    </location>
</feature>
<protein>
    <submittedName>
        <fullName evidence="2">Uncharacterized protein</fullName>
    </submittedName>
</protein>